<evidence type="ECO:0000313" key="3">
    <source>
        <dbReference type="Proteomes" id="UP001234178"/>
    </source>
</evidence>
<sequence length="103" mass="12075">MKSIGYLRFDSVPMYYAFSKVERLLQKHFQSCNAYVRDSFDLRTLYFSVEIYDCLGQSALQVDAPKLSRRNSKRKTKQTTVRRPSVNRQRADDPGWAMDQVAQ</sequence>
<feature type="compositionally biased region" description="Basic residues" evidence="1">
    <location>
        <begin position="67"/>
        <end position="77"/>
    </location>
</feature>
<dbReference type="Proteomes" id="UP001234178">
    <property type="component" value="Unassembled WGS sequence"/>
</dbReference>
<keyword evidence="3" id="KW-1185">Reference proteome</keyword>
<protein>
    <submittedName>
        <fullName evidence="2">Uncharacterized protein</fullName>
    </submittedName>
</protein>
<proteinExistence type="predicted"/>
<name>A0ABQ9ZM01_9CRUS</name>
<reference evidence="2 3" key="1">
    <citation type="journal article" date="2023" name="Nucleic Acids Res.">
        <title>The hologenome of Daphnia magna reveals possible DNA methylation and microbiome-mediated evolution of the host genome.</title>
        <authorList>
            <person name="Chaturvedi A."/>
            <person name="Li X."/>
            <person name="Dhandapani V."/>
            <person name="Marshall H."/>
            <person name="Kissane S."/>
            <person name="Cuenca-Cambronero M."/>
            <person name="Asole G."/>
            <person name="Calvet F."/>
            <person name="Ruiz-Romero M."/>
            <person name="Marangio P."/>
            <person name="Guigo R."/>
            <person name="Rago D."/>
            <person name="Mirbahai L."/>
            <person name="Eastwood N."/>
            <person name="Colbourne J.K."/>
            <person name="Zhou J."/>
            <person name="Mallon E."/>
            <person name="Orsini L."/>
        </authorList>
    </citation>
    <scope>NUCLEOTIDE SEQUENCE [LARGE SCALE GENOMIC DNA]</scope>
    <source>
        <strain evidence="2">LRV0_1</strain>
    </source>
</reference>
<evidence type="ECO:0000256" key="1">
    <source>
        <dbReference type="SAM" id="MobiDB-lite"/>
    </source>
</evidence>
<feature type="compositionally biased region" description="Polar residues" evidence="1">
    <location>
        <begin position="78"/>
        <end position="88"/>
    </location>
</feature>
<comment type="caution">
    <text evidence="2">The sequence shown here is derived from an EMBL/GenBank/DDBJ whole genome shotgun (WGS) entry which is preliminary data.</text>
</comment>
<evidence type="ECO:0000313" key="2">
    <source>
        <dbReference type="EMBL" id="KAK4013963.1"/>
    </source>
</evidence>
<dbReference type="EMBL" id="JAOYFB010000004">
    <property type="protein sequence ID" value="KAK4013963.1"/>
    <property type="molecule type" value="Genomic_DNA"/>
</dbReference>
<organism evidence="2 3">
    <name type="scientific">Daphnia magna</name>
    <dbReference type="NCBI Taxonomy" id="35525"/>
    <lineage>
        <taxon>Eukaryota</taxon>
        <taxon>Metazoa</taxon>
        <taxon>Ecdysozoa</taxon>
        <taxon>Arthropoda</taxon>
        <taxon>Crustacea</taxon>
        <taxon>Branchiopoda</taxon>
        <taxon>Diplostraca</taxon>
        <taxon>Cladocera</taxon>
        <taxon>Anomopoda</taxon>
        <taxon>Daphniidae</taxon>
        <taxon>Daphnia</taxon>
    </lineage>
</organism>
<gene>
    <name evidence="2" type="ORF">OUZ56_026511</name>
</gene>
<accession>A0ABQ9ZM01</accession>
<feature type="region of interest" description="Disordered" evidence="1">
    <location>
        <begin position="66"/>
        <end position="103"/>
    </location>
</feature>